<gene>
    <name evidence="1" type="ORF">M569_06317</name>
</gene>
<sequence>MGGGNISQVSSSPADRRIDAFARHLEETSSTASGHASRFIIASPMSGSFGARLSVFNHLVQAPEDPILGTVSMNLPNSHIKPIKEFILV</sequence>
<evidence type="ECO:0000313" key="2">
    <source>
        <dbReference type="Proteomes" id="UP000015453"/>
    </source>
</evidence>
<evidence type="ECO:0000313" key="1">
    <source>
        <dbReference type="EMBL" id="EPS68453.1"/>
    </source>
</evidence>
<dbReference type="AlphaFoldDB" id="S8DYS9"/>
<keyword evidence="2" id="KW-1185">Reference proteome</keyword>
<dbReference type="Proteomes" id="UP000015453">
    <property type="component" value="Unassembled WGS sequence"/>
</dbReference>
<proteinExistence type="predicted"/>
<comment type="caution">
    <text evidence="1">The sequence shown here is derived from an EMBL/GenBank/DDBJ whole genome shotgun (WGS) entry which is preliminary data.</text>
</comment>
<reference evidence="1 2" key="1">
    <citation type="journal article" date="2013" name="BMC Genomics">
        <title>The miniature genome of a carnivorous plant Genlisea aurea contains a low number of genes and short non-coding sequences.</title>
        <authorList>
            <person name="Leushkin E.V."/>
            <person name="Sutormin R.A."/>
            <person name="Nabieva E.R."/>
            <person name="Penin A.A."/>
            <person name="Kondrashov A.S."/>
            <person name="Logacheva M.D."/>
        </authorList>
    </citation>
    <scope>NUCLEOTIDE SEQUENCE [LARGE SCALE GENOMIC DNA]</scope>
</reference>
<protein>
    <submittedName>
        <fullName evidence="1">Uncharacterized protein</fullName>
    </submittedName>
</protein>
<accession>S8DYS9</accession>
<dbReference type="EMBL" id="AUSU01002608">
    <property type="protein sequence ID" value="EPS68453.1"/>
    <property type="molecule type" value="Genomic_DNA"/>
</dbReference>
<organism evidence="1 2">
    <name type="scientific">Genlisea aurea</name>
    <dbReference type="NCBI Taxonomy" id="192259"/>
    <lineage>
        <taxon>Eukaryota</taxon>
        <taxon>Viridiplantae</taxon>
        <taxon>Streptophyta</taxon>
        <taxon>Embryophyta</taxon>
        <taxon>Tracheophyta</taxon>
        <taxon>Spermatophyta</taxon>
        <taxon>Magnoliopsida</taxon>
        <taxon>eudicotyledons</taxon>
        <taxon>Gunneridae</taxon>
        <taxon>Pentapetalae</taxon>
        <taxon>asterids</taxon>
        <taxon>lamiids</taxon>
        <taxon>Lamiales</taxon>
        <taxon>Lentibulariaceae</taxon>
        <taxon>Genlisea</taxon>
    </lineage>
</organism>
<name>S8DYS9_9LAMI</name>